<evidence type="ECO:0000313" key="5">
    <source>
        <dbReference type="Proteomes" id="UP000631694"/>
    </source>
</evidence>
<feature type="domain" description="DUF4159" evidence="3">
    <location>
        <begin position="702"/>
        <end position="924"/>
    </location>
</feature>
<dbReference type="InterPro" id="IPR011933">
    <property type="entry name" value="Double_TM_dom"/>
</dbReference>
<feature type="transmembrane region" description="Helical" evidence="1">
    <location>
        <begin position="60"/>
        <end position="79"/>
    </location>
</feature>
<dbReference type="AlphaFoldDB" id="A0A931HZR4"/>
<gene>
    <name evidence="4" type="ORF">I5731_02385</name>
</gene>
<feature type="domain" description="Aerotolerance regulator N-terminal" evidence="2">
    <location>
        <begin position="6"/>
        <end position="80"/>
    </location>
</feature>
<comment type="caution">
    <text evidence="4">The sequence shown here is derived from an EMBL/GenBank/DDBJ whole genome shotgun (WGS) entry which is preliminary data.</text>
</comment>
<dbReference type="InterPro" id="IPR029062">
    <property type="entry name" value="Class_I_gatase-like"/>
</dbReference>
<proteinExistence type="predicted"/>
<organism evidence="4 5">
    <name type="scientific">Methylobrevis albus</name>
    <dbReference type="NCBI Taxonomy" id="2793297"/>
    <lineage>
        <taxon>Bacteria</taxon>
        <taxon>Pseudomonadati</taxon>
        <taxon>Pseudomonadota</taxon>
        <taxon>Alphaproteobacteria</taxon>
        <taxon>Hyphomicrobiales</taxon>
        <taxon>Pleomorphomonadaceae</taxon>
        <taxon>Methylobrevis</taxon>
    </lineage>
</organism>
<dbReference type="Pfam" id="PF07584">
    <property type="entry name" value="BatA"/>
    <property type="match status" value="1"/>
</dbReference>
<dbReference type="SUPFAM" id="SSF52317">
    <property type="entry name" value="Class I glutamine amidotransferase-like"/>
    <property type="match status" value="1"/>
</dbReference>
<evidence type="ECO:0000259" key="2">
    <source>
        <dbReference type="Pfam" id="PF07584"/>
    </source>
</evidence>
<dbReference type="EMBL" id="JADZLT010000040">
    <property type="protein sequence ID" value="MBH0236658.1"/>
    <property type="molecule type" value="Genomic_DNA"/>
</dbReference>
<evidence type="ECO:0000259" key="3">
    <source>
        <dbReference type="Pfam" id="PF13709"/>
    </source>
</evidence>
<reference evidence="4" key="1">
    <citation type="submission" date="2020-12" db="EMBL/GenBank/DDBJ databases">
        <title>Methylobrevis albus sp. nov., isolated from fresh water lack sediment.</title>
        <authorList>
            <person name="Zou Q."/>
        </authorList>
    </citation>
    <scope>NUCLEOTIDE SEQUENCE</scope>
    <source>
        <strain evidence="4">L22</strain>
    </source>
</reference>
<keyword evidence="1" id="KW-0812">Transmembrane</keyword>
<sequence length="944" mass="97872">MMGFPLAFAAPWVLVGLVALPALWWLLRVTPPRPKSVTFPPLRLLLGLTVAEETPARTPWWLTALRLALVAFLIFALSGPSLRPDAGALAGSGPVWLVVDNGWSAAPDWQNRVDTARAALDDAAADGRPVVIVATAEGPAQDLAATTSATAQTRLGALGPRAWSPDHAALLEPLRTAADTAAPGDVFWIAEPLDDGSGAAFATALADIAPQATVTLAGNDVPGPTMLAGVAHDGETLAATLRRLDVRTPGVGEIVALDRRGAILDERPFEITGSDTELSVPIDLPLELRNEIARLEIAGADTAGAVQLLDDRWRRRTVGLISSVPGDRVQPLLSPNYFLSRALGPFADVRQPRGSVLGSAVDAFVEDGLSAIVMADVGTFAGDTAAAVDRFVTGGGVLIRFAGPRLAAGEDPLVPVTLRRGGRTLGGALSWGEPQPLAAFSPDGPFADIAVPDDVVVERQVLAEPSADLDQRTWATLADGTPLVTGARHGEGWLVLFHVTADTSWSNLPISGAFVEMLRRTVALGNASGVRTDAVATGGALLPPLSVLDGFGRMTTPGADVRGIPLAGVAAATPSAATPPGLYGADDAFRAINLLTADDRPVALDASGLSGANRVALAGNTGIDLAPWLFGLALLALFADAIAVLVLLGGMTLPGRLAGRGTTAALLVAATVAFAAAVSGEARAQGISAEDQALLDAVSQTRLAYIVTGNAEIDEASRAGLSTLSKFLASRTALEPGEPVGLDPARDELATFPLIYWPVDASGTVPSGAVMTRIDGFMRSGGTVLFDTRDQLSVLPGRNGAAGSPATARLRDMLAGLDIPPLEPVPEDHVLTKSFYLLADFPGRYIGSPLWVEAGVPEDEAETGEERPVRGGDGVSPILIIGNDLAGAWAADDNGGFLYPVVPGDPRQREFAFRAGVNIVMYALTGNYKADQVHIPALLERLGQ</sequence>
<dbReference type="Pfam" id="PF13709">
    <property type="entry name" value="DUF4159"/>
    <property type="match status" value="1"/>
</dbReference>
<evidence type="ECO:0000256" key="1">
    <source>
        <dbReference type="SAM" id="Phobius"/>
    </source>
</evidence>
<keyword evidence="5" id="KW-1185">Reference proteome</keyword>
<dbReference type="PANTHER" id="PTHR37464:SF1">
    <property type="entry name" value="BLL2463 PROTEIN"/>
    <property type="match status" value="1"/>
</dbReference>
<dbReference type="PANTHER" id="PTHR37464">
    <property type="entry name" value="BLL2463 PROTEIN"/>
    <property type="match status" value="1"/>
</dbReference>
<name>A0A931HZR4_9HYPH</name>
<keyword evidence="1" id="KW-1133">Transmembrane helix</keyword>
<protein>
    <submittedName>
        <fullName evidence="4">DUF4159 domain-containing protein</fullName>
    </submittedName>
</protein>
<dbReference type="InterPro" id="IPR025297">
    <property type="entry name" value="DUF4159"/>
</dbReference>
<dbReference type="InterPro" id="IPR024163">
    <property type="entry name" value="Aerotolerance_reg_N"/>
</dbReference>
<dbReference type="NCBIfam" id="TIGR02226">
    <property type="entry name" value="two_anch"/>
    <property type="match status" value="1"/>
</dbReference>
<evidence type="ECO:0000313" key="4">
    <source>
        <dbReference type="EMBL" id="MBH0236658.1"/>
    </source>
</evidence>
<feature type="transmembrane region" description="Helical" evidence="1">
    <location>
        <begin position="628"/>
        <end position="650"/>
    </location>
</feature>
<accession>A0A931HZR4</accession>
<keyword evidence="1" id="KW-0472">Membrane</keyword>
<dbReference type="RefSeq" id="WP_197309761.1">
    <property type="nucleotide sequence ID" value="NZ_JADZLT010000040.1"/>
</dbReference>
<dbReference type="Proteomes" id="UP000631694">
    <property type="component" value="Unassembled WGS sequence"/>
</dbReference>
<dbReference type="CDD" id="cd03143">
    <property type="entry name" value="A4_beta-galactosidase_middle_domain"/>
    <property type="match status" value="1"/>
</dbReference>
<feature type="transmembrane region" description="Helical" evidence="1">
    <location>
        <begin position="657"/>
        <end position="678"/>
    </location>
</feature>
<feature type="transmembrane region" description="Helical" evidence="1">
    <location>
        <begin position="6"/>
        <end position="27"/>
    </location>
</feature>
<dbReference type="Gene3D" id="3.40.50.12140">
    <property type="entry name" value="Domain of unknown function DUF4159"/>
    <property type="match status" value="1"/>
</dbReference>